<feature type="region of interest" description="Disordered" evidence="1">
    <location>
        <begin position="51"/>
        <end position="102"/>
    </location>
</feature>
<protein>
    <submittedName>
        <fullName evidence="2">Uncharacterized protein</fullName>
    </submittedName>
</protein>
<sequence>MYRFVALHVEILPSFVIRNQRTVFVSFLPHDHHSNKLDTLVQKLQDFATQSVPEDDDVPDGSKNCSGETDDILAMPPFPLLKDEEPASPSLSRSRRKPAHVVKVVASDEDGEGIGERKEDEVSDNYVGNDLENMEDSPGNGANGNWKEMQYAEGSGNVEPGEAQTSVDQSLLGKCDAINIEDLPEGKALI</sequence>
<dbReference type="Ensembl" id="ENSEBUT00000002641.1">
    <property type="protein sequence ID" value="ENSEBUP00000002290.1"/>
    <property type="gene ID" value="ENSEBUG00000001799.1"/>
</dbReference>
<name>A0A8C4N879_EPTBU</name>
<reference evidence="2" key="2">
    <citation type="submission" date="2025-09" db="UniProtKB">
        <authorList>
            <consortium name="Ensembl"/>
        </authorList>
    </citation>
    <scope>IDENTIFICATION</scope>
</reference>
<proteinExistence type="predicted"/>
<keyword evidence="3" id="KW-1185">Reference proteome</keyword>
<accession>A0A8C4N879</accession>
<evidence type="ECO:0000313" key="2">
    <source>
        <dbReference type="Ensembl" id="ENSEBUP00000002290.1"/>
    </source>
</evidence>
<evidence type="ECO:0000313" key="3">
    <source>
        <dbReference type="Proteomes" id="UP000694388"/>
    </source>
</evidence>
<dbReference type="AlphaFoldDB" id="A0A8C4N879"/>
<reference evidence="2" key="1">
    <citation type="submission" date="2025-08" db="UniProtKB">
        <authorList>
            <consortium name="Ensembl"/>
        </authorList>
    </citation>
    <scope>IDENTIFICATION</scope>
</reference>
<dbReference type="Proteomes" id="UP000694388">
    <property type="component" value="Unplaced"/>
</dbReference>
<evidence type="ECO:0000256" key="1">
    <source>
        <dbReference type="SAM" id="MobiDB-lite"/>
    </source>
</evidence>
<organism evidence="2 3">
    <name type="scientific">Eptatretus burgeri</name>
    <name type="common">Inshore hagfish</name>
    <dbReference type="NCBI Taxonomy" id="7764"/>
    <lineage>
        <taxon>Eukaryota</taxon>
        <taxon>Metazoa</taxon>
        <taxon>Chordata</taxon>
        <taxon>Craniata</taxon>
        <taxon>Vertebrata</taxon>
        <taxon>Cyclostomata</taxon>
        <taxon>Myxini</taxon>
        <taxon>Myxiniformes</taxon>
        <taxon>Myxinidae</taxon>
        <taxon>Eptatretinae</taxon>
        <taxon>Eptatretus</taxon>
    </lineage>
</organism>
<feature type="region of interest" description="Disordered" evidence="1">
    <location>
        <begin position="128"/>
        <end position="167"/>
    </location>
</feature>